<feature type="chain" id="PRO_5046808517" description="Flagellar hook-associated protein 1" evidence="8">
    <location>
        <begin position="20"/>
        <end position="458"/>
    </location>
</feature>
<dbReference type="RefSeq" id="WP_189690826.1">
    <property type="nucleotide sequence ID" value="NZ_BMYK01000043.1"/>
</dbReference>
<protein>
    <recommendedName>
        <fullName evidence="4 7">Flagellar hook-associated protein 1</fullName>
        <shortName evidence="7">HAP1</shortName>
    </recommendedName>
</protein>
<dbReference type="PANTHER" id="PTHR30033">
    <property type="entry name" value="FLAGELLAR HOOK-ASSOCIATED PROTEIN 1"/>
    <property type="match status" value="1"/>
</dbReference>
<keyword evidence="13" id="KW-1185">Reference proteome</keyword>
<dbReference type="NCBIfam" id="TIGR02492">
    <property type="entry name" value="flgK_ends"/>
    <property type="match status" value="1"/>
</dbReference>
<comment type="similarity">
    <text evidence="3 7">Belongs to the flagella basal body rod proteins family.</text>
</comment>
<keyword evidence="5 7" id="KW-0964">Secreted</keyword>
<keyword evidence="12" id="KW-0966">Cell projection</keyword>
<dbReference type="EMBL" id="BMYK01000043">
    <property type="protein sequence ID" value="GHD03228.1"/>
    <property type="molecule type" value="Genomic_DNA"/>
</dbReference>
<dbReference type="Proteomes" id="UP000626210">
    <property type="component" value="Unassembled WGS sequence"/>
</dbReference>
<dbReference type="SUPFAM" id="SSF64518">
    <property type="entry name" value="Phase 1 flagellin"/>
    <property type="match status" value="1"/>
</dbReference>
<evidence type="ECO:0000256" key="5">
    <source>
        <dbReference type="ARBA" id="ARBA00022525"/>
    </source>
</evidence>
<evidence type="ECO:0000256" key="8">
    <source>
        <dbReference type="SAM" id="SignalP"/>
    </source>
</evidence>
<dbReference type="Pfam" id="PF06429">
    <property type="entry name" value="Flg_bbr_C"/>
    <property type="match status" value="1"/>
</dbReference>
<name>A0ABQ3GFZ6_9BURK</name>
<dbReference type="PANTHER" id="PTHR30033:SF1">
    <property type="entry name" value="FLAGELLAR HOOK-ASSOCIATED PROTEIN 1"/>
    <property type="match status" value="1"/>
</dbReference>
<organism evidence="12 13">
    <name type="scientific">Pseudorhodoferax aquiterrae</name>
    <dbReference type="NCBI Taxonomy" id="747304"/>
    <lineage>
        <taxon>Bacteria</taxon>
        <taxon>Pseudomonadati</taxon>
        <taxon>Pseudomonadota</taxon>
        <taxon>Betaproteobacteria</taxon>
        <taxon>Burkholderiales</taxon>
        <taxon>Comamonadaceae</taxon>
    </lineage>
</organism>
<evidence type="ECO:0000256" key="3">
    <source>
        <dbReference type="ARBA" id="ARBA00009677"/>
    </source>
</evidence>
<proteinExistence type="inferred from homology"/>
<comment type="subcellular location">
    <subcellularLocation>
        <location evidence="1 7">Bacterial flagellum</location>
    </subcellularLocation>
    <subcellularLocation>
        <location evidence="2 7">Secreted</location>
    </subcellularLocation>
</comment>
<evidence type="ECO:0000259" key="10">
    <source>
        <dbReference type="Pfam" id="PF06429"/>
    </source>
</evidence>
<evidence type="ECO:0000313" key="12">
    <source>
        <dbReference type="EMBL" id="GHD03228.1"/>
    </source>
</evidence>
<keyword evidence="8" id="KW-0732">Signal</keyword>
<accession>A0ABQ3GFZ6</accession>
<dbReference type="InterPro" id="IPR053927">
    <property type="entry name" value="FlgK_helical"/>
</dbReference>
<dbReference type="PRINTS" id="PR01005">
    <property type="entry name" value="FLGHOOKAP1"/>
</dbReference>
<feature type="domain" description="Flagellar hook-associated protein FlgK helical" evidence="11">
    <location>
        <begin position="89"/>
        <end position="320"/>
    </location>
</feature>
<comment type="caution">
    <text evidence="12">The sequence shown here is derived from an EMBL/GenBank/DDBJ whole genome shotgun (WGS) entry which is preliminary data.</text>
</comment>
<feature type="signal peptide" evidence="8">
    <location>
        <begin position="1"/>
        <end position="19"/>
    </location>
</feature>
<sequence length="458" mass="47463">MSMINNALSGALAAQAALAATSQNIANLQTPGYTRQGILLRAAAPTGSMSPGNGVQTPQLIRFADAYKSQQLWESASTQGRHAAVQGYLTQLEQVMGDDVSTINAGLDDFYAALNAASVEPTSAPLRQQVIASAEALTVRFNSMNQVLANQRTAITQQRAAVLDQVNVLSAEIATLNGKIAGAGAAGANPSALIDERDNRIDALAALVGVNVVDQADGSRSVALKNGTPLVVGTTVGKLEAAAPLADGTPALTVRFAKEVFTIASRNMGGQLGGLDDYQAKTLQPLTQSISDMAAGLTTLFNNQLAAGYGLDGTPGKPLFQLDTSSVSALLTITPGITAQDLGFSGDATKPGDSANLLALIDLKDQSVPIASLGTVQLGDAYTQLVSNLGTTSQQNQAALSVADTVRSYAKANWASTSGVNEDEEAVNLVQYQQMYQANMKVFSTANTLFEATLAILR</sequence>
<evidence type="ECO:0000259" key="9">
    <source>
        <dbReference type="Pfam" id="PF00460"/>
    </source>
</evidence>
<keyword evidence="12" id="KW-0282">Flagellum</keyword>
<evidence type="ECO:0000256" key="6">
    <source>
        <dbReference type="ARBA" id="ARBA00023143"/>
    </source>
</evidence>
<dbReference type="InterPro" id="IPR001444">
    <property type="entry name" value="Flag_bb_rod_N"/>
</dbReference>
<keyword evidence="6 7" id="KW-0975">Bacterial flagellum</keyword>
<evidence type="ECO:0000313" key="13">
    <source>
        <dbReference type="Proteomes" id="UP000626210"/>
    </source>
</evidence>
<evidence type="ECO:0000256" key="4">
    <source>
        <dbReference type="ARBA" id="ARBA00016244"/>
    </source>
</evidence>
<keyword evidence="12" id="KW-0969">Cilium</keyword>
<evidence type="ECO:0000256" key="1">
    <source>
        <dbReference type="ARBA" id="ARBA00004365"/>
    </source>
</evidence>
<feature type="domain" description="Flagellar basal body rod protein N-terminal" evidence="9">
    <location>
        <begin position="4"/>
        <end position="34"/>
    </location>
</feature>
<dbReference type="Pfam" id="PF00460">
    <property type="entry name" value="Flg_bb_rod"/>
    <property type="match status" value="1"/>
</dbReference>
<reference evidence="13" key="1">
    <citation type="journal article" date="2019" name="Int. J. Syst. Evol. Microbiol.">
        <title>The Global Catalogue of Microorganisms (GCM) 10K type strain sequencing project: providing services to taxonomists for standard genome sequencing and annotation.</title>
        <authorList>
            <consortium name="The Broad Institute Genomics Platform"/>
            <consortium name="The Broad Institute Genome Sequencing Center for Infectious Disease"/>
            <person name="Wu L."/>
            <person name="Ma J."/>
        </authorList>
    </citation>
    <scope>NUCLEOTIDE SEQUENCE [LARGE SCALE GENOMIC DNA]</scope>
    <source>
        <strain evidence="13">KCTC 23314</strain>
    </source>
</reference>
<evidence type="ECO:0000259" key="11">
    <source>
        <dbReference type="Pfam" id="PF22638"/>
    </source>
</evidence>
<evidence type="ECO:0000256" key="7">
    <source>
        <dbReference type="RuleBase" id="RU362065"/>
    </source>
</evidence>
<dbReference type="InterPro" id="IPR010930">
    <property type="entry name" value="Flg_bb/hook_C_dom"/>
</dbReference>
<dbReference type="InterPro" id="IPR002371">
    <property type="entry name" value="FlgK"/>
</dbReference>
<dbReference type="Pfam" id="PF22638">
    <property type="entry name" value="FlgK_D1"/>
    <property type="match status" value="1"/>
</dbReference>
<gene>
    <name evidence="12" type="primary">lfgK</name>
    <name evidence="7" type="synonym">flgK</name>
    <name evidence="12" type="ORF">GCM10007320_63120</name>
</gene>
<evidence type="ECO:0000256" key="2">
    <source>
        <dbReference type="ARBA" id="ARBA00004613"/>
    </source>
</evidence>
<feature type="domain" description="Flagellar basal-body/hook protein C-terminal" evidence="10">
    <location>
        <begin position="416"/>
        <end position="454"/>
    </location>
</feature>